<dbReference type="CDD" id="cd02947">
    <property type="entry name" value="TRX_family"/>
    <property type="match status" value="1"/>
</dbReference>
<dbReference type="EMBL" id="UHFA01000002">
    <property type="protein sequence ID" value="SUN35170.1"/>
    <property type="molecule type" value="Genomic_DNA"/>
</dbReference>
<dbReference type="Gene3D" id="3.40.30.10">
    <property type="entry name" value="Glutaredoxin"/>
    <property type="match status" value="1"/>
</dbReference>
<dbReference type="InterPro" id="IPR046698">
    <property type="entry name" value="PedC-like"/>
</dbReference>
<organism evidence="1 2">
    <name type="scientific">Streptococcus downei MFe28</name>
    <dbReference type="NCBI Taxonomy" id="764290"/>
    <lineage>
        <taxon>Bacteria</taxon>
        <taxon>Bacillati</taxon>
        <taxon>Bacillota</taxon>
        <taxon>Bacilli</taxon>
        <taxon>Lactobacillales</taxon>
        <taxon>Streptococcaceae</taxon>
        <taxon>Streptococcus</taxon>
    </lineage>
</organism>
<sequence>MSNFAEAVQAFEEITAQEARERIDSKEKFILFVGRPTCPFCRRFAPKLAQVVEDTGAKVAYLHSEDMSQIDDINALRKRYGIATVPGLLVAQNGSVKVVCDSSLDPEDIKDFIA</sequence>
<dbReference type="OrthoDB" id="9792987at2"/>
<gene>
    <name evidence="1" type="ORF">NCTC11391_00145</name>
</gene>
<accession>A0A380JCS2</accession>
<dbReference type="Pfam" id="PF20207">
    <property type="entry name" value="DUF6568"/>
    <property type="match status" value="1"/>
</dbReference>
<evidence type="ECO:0000313" key="2">
    <source>
        <dbReference type="Proteomes" id="UP000254082"/>
    </source>
</evidence>
<keyword evidence="2" id="KW-1185">Reference proteome</keyword>
<evidence type="ECO:0000313" key="1">
    <source>
        <dbReference type="EMBL" id="SUN35170.1"/>
    </source>
</evidence>
<name>A0A380JCS2_STRDO</name>
<reference evidence="1 2" key="1">
    <citation type="submission" date="2018-06" db="EMBL/GenBank/DDBJ databases">
        <authorList>
            <consortium name="Pathogen Informatics"/>
            <person name="Doyle S."/>
        </authorList>
    </citation>
    <scope>NUCLEOTIDE SEQUENCE [LARGE SCALE GENOMIC DNA]</scope>
    <source>
        <strain evidence="2">NCTC 11391</strain>
    </source>
</reference>
<protein>
    <submittedName>
        <fullName evidence="1">Bacterocin transport accessory protein</fullName>
    </submittedName>
</protein>
<proteinExistence type="predicted"/>
<dbReference type="RefSeq" id="WP_002998723.1">
    <property type="nucleotide sequence ID" value="NZ_UHFA01000002.1"/>
</dbReference>
<dbReference type="AlphaFoldDB" id="A0A380JCS2"/>
<dbReference type="SUPFAM" id="SSF52833">
    <property type="entry name" value="Thioredoxin-like"/>
    <property type="match status" value="1"/>
</dbReference>
<dbReference type="InterPro" id="IPR036249">
    <property type="entry name" value="Thioredoxin-like_sf"/>
</dbReference>
<dbReference type="Proteomes" id="UP000254082">
    <property type="component" value="Unassembled WGS sequence"/>
</dbReference>